<dbReference type="SFLD" id="SFLDS00001">
    <property type="entry name" value="Enolase"/>
    <property type="match status" value="1"/>
</dbReference>
<evidence type="ECO:0000256" key="2">
    <source>
        <dbReference type="ARBA" id="ARBA00022723"/>
    </source>
</evidence>
<dbReference type="InterPro" id="IPR013342">
    <property type="entry name" value="Mandelate_racemase_C"/>
</dbReference>
<feature type="domain" description="Mandelate racemase/muconate lactonizing enzyme C-terminal" evidence="4">
    <location>
        <begin position="123"/>
        <end position="219"/>
    </location>
</feature>
<dbReference type="SUPFAM" id="SSF54826">
    <property type="entry name" value="Enolase N-terminal domain-like"/>
    <property type="match status" value="1"/>
</dbReference>
<evidence type="ECO:0000259" key="4">
    <source>
        <dbReference type="SMART" id="SM00922"/>
    </source>
</evidence>
<evidence type="ECO:0000313" key="5">
    <source>
        <dbReference type="EMBL" id="PXY24711.1"/>
    </source>
</evidence>
<dbReference type="Gene3D" id="3.30.390.10">
    <property type="entry name" value="Enolase-like, N-terminal domain"/>
    <property type="match status" value="1"/>
</dbReference>
<evidence type="ECO:0000313" key="6">
    <source>
        <dbReference type="Proteomes" id="UP000249915"/>
    </source>
</evidence>
<evidence type="ECO:0000256" key="3">
    <source>
        <dbReference type="ARBA" id="ARBA00023235"/>
    </source>
</evidence>
<dbReference type="EMBL" id="MASW01000004">
    <property type="protein sequence ID" value="PXY24711.1"/>
    <property type="molecule type" value="Genomic_DNA"/>
</dbReference>
<proteinExistence type="inferred from homology"/>
<keyword evidence="2" id="KW-0479">Metal-binding</keyword>
<dbReference type="SFLD" id="SFLDG00180">
    <property type="entry name" value="muconate_cycloisomerase"/>
    <property type="match status" value="1"/>
</dbReference>
<organism evidence="5 6">
    <name type="scientific">Prauserella muralis</name>
    <dbReference type="NCBI Taxonomy" id="588067"/>
    <lineage>
        <taxon>Bacteria</taxon>
        <taxon>Bacillati</taxon>
        <taxon>Actinomycetota</taxon>
        <taxon>Actinomycetes</taxon>
        <taxon>Pseudonocardiales</taxon>
        <taxon>Pseudonocardiaceae</taxon>
        <taxon>Prauserella</taxon>
    </lineage>
</organism>
<dbReference type="SUPFAM" id="SSF51604">
    <property type="entry name" value="Enolase C-terminal domain-like"/>
    <property type="match status" value="1"/>
</dbReference>
<dbReference type="GO" id="GO:0046872">
    <property type="term" value="F:metal ion binding"/>
    <property type="evidence" value="ECO:0007669"/>
    <property type="project" value="UniProtKB-KW"/>
</dbReference>
<dbReference type="PANTHER" id="PTHR48073:SF2">
    <property type="entry name" value="O-SUCCINYLBENZOATE SYNTHASE"/>
    <property type="match status" value="1"/>
</dbReference>
<keyword evidence="3" id="KW-0413">Isomerase</keyword>
<dbReference type="Proteomes" id="UP000249915">
    <property type="component" value="Unassembled WGS sequence"/>
</dbReference>
<reference evidence="5 6" key="1">
    <citation type="submission" date="2016-07" db="EMBL/GenBank/DDBJ databases">
        <title>Draft genome sequence of Prauserella muralis DSM 45305, isolated from a mould-covered wall in an indoor environment.</title>
        <authorList>
            <person name="Ruckert C."/>
            <person name="Albersmeier A."/>
            <person name="Jiang C.-L."/>
            <person name="Jiang Y."/>
            <person name="Kalinowski J."/>
            <person name="Schneider O."/>
            <person name="Winkler A."/>
            <person name="Zotchev S.B."/>
        </authorList>
    </citation>
    <scope>NUCLEOTIDE SEQUENCE [LARGE SCALE GENOMIC DNA]</scope>
    <source>
        <strain evidence="5 6">DSM 45305</strain>
    </source>
</reference>
<evidence type="ECO:0000256" key="1">
    <source>
        <dbReference type="ARBA" id="ARBA00008031"/>
    </source>
</evidence>
<dbReference type="InterPro" id="IPR013341">
    <property type="entry name" value="Mandelate_racemase_N_dom"/>
</dbReference>
<accession>A0A2V4AWT3</accession>
<dbReference type="GO" id="GO:0016854">
    <property type="term" value="F:racemase and epimerase activity"/>
    <property type="evidence" value="ECO:0007669"/>
    <property type="project" value="UniProtKB-ARBA"/>
</dbReference>
<keyword evidence="6" id="KW-1185">Reference proteome</keyword>
<dbReference type="InterPro" id="IPR036849">
    <property type="entry name" value="Enolase-like_C_sf"/>
</dbReference>
<sequence length="349" mass="37802">MTWAGVVEREARSVLLRVRTDEDAIGLAQARLHAAWTGTTPRLTAQTLDELYAPLLRGVDPLAAERTRAAIDRVRGWSPAKALLDIALTDLRARHAGLALRTYLGGWSDEATVAAVVTRGPRRQRLDELARAVARHGFTAVKVKIGTHVREDIAVVRDIRATFGSDLDIRVDANSEYTLAEAVFVADALAELGVLHFEDPCPLEPREVRREIFRQSRVPVLADRVLDSVESARQVIADGARALSIKAQRLGLRTADRIRQLCEEHAVPAVAGLSGESAIGALAGLQFHAAFRHFGSIPAEESRFASMAHDVVTGIPEIHGGKVVLPAAAGLGVDLDAEALDRFGVRYPL</sequence>
<dbReference type="Gene3D" id="3.20.20.120">
    <property type="entry name" value="Enolase-like C-terminal domain"/>
    <property type="match status" value="1"/>
</dbReference>
<dbReference type="InterPro" id="IPR029017">
    <property type="entry name" value="Enolase-like_N"/>
</dbReference>
<dbReference type="PANTHER" id="PTHR48073">
    <property type="entry name" value="O-SUCCINYLBENZOATE SYNTHASE-RELATED"/>
    <property type="match status" value="1"/>
</dbReference>
<dbReference type="SMART" id="SM00922">
    <property type="entry name" value="MR_MLE"/>
    <property type="match status" value="1"/>
</dbReference>
<dbReference type="Pfam" id="PF02746">
    <property type="entry name" value="MR_MLE_N"/>
    <property type="match status" value="1"/>
</dbReference>
<comment type="caution">
    <text evidence="5">The sequence shown here is derived from an EMBL/GenBank/DDBJ whole genome shotgun (WGS) entry which is preliminary data.</text>
</comment>
<comment type="similarity">
    <text evidence="1">Belongs to the mandelate racemase/muconate lactonizing enzyme family.</text>
</comment>
<name>A0A2V4AWT3_9PSEU</name>
<gene>
    <name evidence="5" type="ORF">BAY60_19605</name>
</gene>
<dbReference type="InterPro" id="IPR029065">
    <property type="entry name" value="Enolase_C-like"/>
</dbReference>
<protein>
    <recommendedName>
        <fullName evidence="4">Mandelate racemase/muconate lactonizing enzyme C-terminal domain-containing protein</fullName>
    </recommendedName>
</protein>
<dbReference type="Pfam" id="PF13378">
    <property type="entry name" value="MR_MLE_C"/>
    <property type="match status" value="1"/>
</dbReference>
<dbReference type="AlphaFoldDB" id="A0A2V4AWT3"/>